<dbReference type="CDD" id="cd00056">
    <property type="entry name" value="ENDO3c"/>
    <property type="match status" value="1"/>
</dbReference>
<dbReference type="InterPro" id="IPR023170">
    <property type="entry name" value="HhH_base_excis_C"/>
</dbReference>
<evidence type="ECO:0000256" key="4">
    <source>
        <dbReference type="ARBA" id="ARBA00012045"/>
    </source>
</evidence>
<dbReference type="GO" id="GO:0046872">
    <property type="term" value="F:metal ion binding"/>
    <property type="evidence" value="ECO:0007669"/>
    <property type="project" value="UniProtKB-UniRule"/>
</dbReference>
<dbReference type="Proteomes" id="UP000198781">
    <property type="component" value="Unassembled WGS sequence"/>
</dbReference>
<dbReference type="Gene3D" id="1.10.340.30">
    <property type="entry name" value="Hypothetical protein, domain 2"/>
    <property type="match status" value="1"/>
</dbReference>
<comment type="function">
    <text evidence="2">Adenine glycosylase active on G-A mispairs. MutY also corrects error-prone DNA synthesis past GO lesions which are due to the oxidatively damaged form of guanine: 7,8-dihydro-8-oxoguanine (8-oxo-dGTP).</text>
</comment>
<keyword evidence="13 14" id="KW-0326">Glycosidase</keyword>
<dbReference type="AlphaFoldDB" id="A0A1G6NUG6"/>
<evidence type="ECO:0000256" key="1">
    <source>
        <dbReference type="ARBA" id="ARBA00000843"/>
    </source>
</evidence>
<evidence type="ECO:0000259" key="15">
    <source>
        <dbReference type="SMART" id="SM00478"/>
    </source>
</evidence>
<dbReference type="EC" id="3.2.2.31" evidence="4 14"/>
<dbReference type="InterPro" id="IPR011257">
    <property type="entry name" value="DNA_glycosylase"/>
</dbReference>
<dbReference type="InterPro" id="IPR004035">
    <property type="entry name" value="Endouclease-III_FeS-bd_BS"/>
</dbReference>
<evidence type="ECO:0000256" key="12">
    <source>
        <dbReference type="ARBA" id="ARBA00023204"/>
    </source>
</evidence>
<evidence type="ECO:0000256" key="14">
    <source>
        <dbReference type="RuleBase" id="RU365096"/>
    </source>
</evidence>
<evidence type="ECO:0000256" key="6">
    <source>
        <dbReference type="ARBA" id="ARBA00022485"/>
    </source>
</evidence>
<feature type="domain" description="HhH-GPD" evidence="15">
    <location>
        <begin position="40"/>
        <end position="195"/>
    </location>
</feature>
<dbReference type="GO" id="GO:0035485">
    <property type="term" value="F:adenine/guanine mispair binding"/>
    <property type="evidence" value="ECO:0007669"/>
    <property type="project" value="TreeGrafter"/>
</dbReference>
<dbReference type="InterPro" id="IPR000445">
    <property type="entry name" value="HhH_motif"/>
</dbReference>
<dbReference type="RefSeq" id="WP_092741169.1">
    <property type="nucleotide sequence ID" value="NZ_FMZC01000003.1"/>
</dbReference>
<evidence type="ECO:0000256" key="9">
    <source>
        <dbReference type="ARBA" id="ARBA00022801"/>
    </source>
</evidence>
<dbReference type="InterPro" id="IPR003265">
    <property type="entry name" value="HhH-GPD_domain"/>
</dbReference>
<evidence type="ECO:0000256" key="7">
    <source>
        <dbReference type="ARBA" id="ARBA00022723"/>
    </source>
</evidence>
<keyword evidence="11" id="KW-0411">Iron-sulfur</keyword>
<dbReference type="OrthoDB" id="9802365at2"/>
<keyword evidence="6" id="KW-0004">4Fe-4S</keyword>
<dbReference type="InterPro" id="IPR029119">
    <property type="entry name" value="MutY_C"/>
</dbReference>
<proteinExistence type="inferred from homology"/>
<dbReference type="PANTHER" id="PTHR42944:SF1">
    <property type="entry name" value="ADENINE DNA GLYCOSYLASE"/>
    <property type="match status" value="1"/>
</dbReference>
<dbReference type="GO" id="GO:0006284">
    <property type="term" value="P:base-excision repair"/>
    <property type="evidence" value="ECO:0007669"/>
    <property type="project" value="UniProtKB-UniRule"/>
</dbReference>
<sequence length="345" mass="39205">MSDKLEIATDVVRWQAVHGRNHLPWQQTRDPYRVWLSEIMLQQTQVVTVLGYYERFLAKFPNVQSLAAASEGEVLALWSGLGYYSRARNLHRCAQQIVAMHGGLFPQTAETLSELPGIGRSTAGAITAFCFSERVPILDANVRRVLTRVLGFSEDLAVSRNERLLWDRAQDLLPENDLQHAMPRYTQGLMDLGASLCTPKKPACIVCPLNVQCKARHDGDQERYPVRTRKLLRRAESWWLMLLRDDAGRVLLEQRPSTGIWAGLHCLPVFSDRADLENLLKAWPASLTDADAFLHVLTHRDLHLHPVQIYWKNEWGKPIAGSWFNPGELEHLGLPTPIRKLLNSV</sequence>
<evidence type="ECO:0000256" key="8">
    <source>
        <dbReference type="ARBA" id="ARBA00022763"/>
    </source>
</evidence>
<dbReference type="InterPro" id="IPR005760">
    <property type="entry name" value="A/G_AdeGlyc_MutY"/>
</dbReference>
<comment type="catalytic activity">
    <reaction evidence="1 14">
        <text>Hydrolyzes free adenine bases from 7,8-dihydro-8-oxoguanine:adenine mismatched double-stranded DNA, leaving an apurinic site.</text>
        <dbReference type="EC" id="3.2.2.31"/>
    </reaction>
</comment>
<dbReference type="PANTHER" id="PTHR42944">
    <property type="entry name" value="ADENINE DNA GLYCOSYLASE"/>
    <property type="match status" value="1"/>
</dbReference>
<reference evidence="16 17" key="1">
    <citation type="submission" date="2016-10" db="EMBL/GenBank/DDBJ databases">
        <authorList>
            <person name="de Groot N.N."/>
        </authorList>
    </citation>
    <scope>NUCLEOTIDE SEQUENCE [LARGE SCALE GENOMIC DNA]</scope>
    <source>
        <strain evidence="16 17">DSM 16619</strain>
    </source>
</reference>
<dbReference type="GO" id="GO:0034039">
    <property type="term" value="F:8-oxo-7,8-dihydroguanine DNA N-glycosylase activity"/>
    <property type="evidence" value="ECO:0007669"/>
    <property type="project" value="TreeGrafter"/>
</dbReference>
<dbReference type="SUPFAM" id="SSF55811">
    <property type="entry name" value="Nudix"/>
    <property type="match status" value="1"/>
</dbReference>
<dbReference type="EMBL" id="FMZC01000003">
    <property type="protein sequence ID" value="SDC70886.1"/>
    <property type="molecule type" value="Genomic_DNA"/>
</dbReference>
<evidence type="ECO:0000256" key="10">
    <source>
        <dbReference type="ARBA" id="ARBA00023004"/>
    </source>
</evidence>
<dbReference type="InterPro" id="IPR044298">
    <property type="entry name" value="MIG/MutY"/>
</dbReference>
<keyword evidence="8 14" id="KW-0227">DNA damage</keyword>
<dbReference type="InterPro" id="IPR015797">
    <property type="entry name" value="NUDIX_hydrolase-like_dom_sf"/>
</dbReference>
<dbReference type="SUPFAM" id="SSF48150">
    <property type="entry name" value="DNA-glycosylase"/>
    <property type="match status" value="1"/>
</dbReference>
<dbReference type="Pfam" id="PF14815">
    <property type="entry name" value="NUDIX_4"/>
    <property type="match status" value="1"/>
</dbReference>
<dbReference type="Pfam" id="PF00633">
    <property type="entry name" value="HHH"/>
    <property type="match status" value="1"/>
</dbReference>
<comment type="similarity">
    <text evidence="3 14">Belongs to the Nth/MutY family.</text>
</comment>
<evidence type="ECO:0000256" key="5">
    <source>
        <dbReference type="ARBA" id="ARBA00022023"/>
    </source>
</evidence>
<gene>
    <name evidence="16" type="ORF">SAMN05192589_10343</name>
</gene>
<accession>A0A1G6NUG6</accession>
<keyword evidence="12" id="KW-0234">DNA repair</keyword>
<evidence type="ECO:0000256" key="3">
    <source>
        <dbReference type="ARBA" id="ARBA00008343"/>
    </source>
</evidence>
<evidence type="ECO:0000313" key="17">
    <source>
        <dbReference type="Proteomes" id="UP000198781"/>
    </source>
</evidence>
<evidence type="ECO:0000256" key="2">
    <source>
        <dbReference type="ARBA" id="ARBA00002933"/>
    </source>
</evidence>
<dbReference type="GO" id="GO:0000701">
    <property type="term" value="F:purine-specific mismatch base pair DNA N-glycosylase activity"/>
    <property type="evidence" value="ECO:0007669"/>
    <property type="project" value="UniProtKB-EC"/>
</dbReference>
<dbReference type="GO" id="GO:0032357">
    <property type="term" value="F:oxidized purine DNA binding"/>
    <property type="evidence" value="ECO:0007669"/>
    <property type="project" value="TreeGrafter"/>
</dbReference>
<keyword evidence="9" id="KW-0378">Hydrolase</keyword>
<organism evidence="16 17">
    <name type="scientific">Paracidovorax valerianellae</name>
    <dbReference type="NCBI Taxonomy" id="187868"/>
    <lineage>
        <taxon>Bacteria</taxon>
        <taxon>Pseudomonadati</taxon>
        <taxon>Pseudomonadota</taxon>
        <taxon>Betaproteobacteria</taxon>
        <taxon>Burkholderiales</taxon>
        <taxon>Comamonadaceae</taxon>
        <taxon>Paracidovorax</taxon>
    </lineage>
</organism>
<dbReference type="GO" id="GO:0006298">
    <property type="term" value="P:mismatch repair"/>
    <property type="evidence" value="ECO:0007669"/>
    <property type="project" value="TreeGrafter"/>
</dbReference>
<keyword evidence="7" id="KW-0479">Metal-binding</keyword>
<comment type="cofactor">
    <cofactor evidence="14">
        <name>[4Fe-4S] cluster</name>
        <dbReference type="ChEBI" id="CHEBI:49883"/>
    </cofactor>
    <text evidence="14">Binds 1 [4Fe-4S] cluster.</text>
</comment>
<keyword evidence="10 14" id="KW-0408">Iron</keyword>
<evidence type="ECO:0000256" key="13">
    <source>
        <dbReference type="ARBA" id="ARBA00023295"/>
    </source>
</evidence>
<protein>
    <recommendedName>
        <fullName evidence="5 14">Adenine DNA glycosylase</fullName>
        <ecNumber evidence="4 14">3.2.2.31</ecNumber>
    </recommendedName>
</protein>
<dbReference type="Pfam" id="PF00730">
    <property type="entry name" value="HhH-GPD"/>
    <property type="match status" value="1"/>
</dbReference>
<dbReference type="Gene3D" id="3.90.79.10">
    <property type="entry name" value="Nucleoside Triphosphate Pyrophosphohydrolase"/>
    <property type="match status" value="1"/>
</dbReference>
<dbReference type="FunFam" id="1.10.340.30:FF:000002">
    <property type="entry name" value="Adenine DNA glycosylase"/>
    <property type="match status" value="1"/>
</dbReference>
<dbReference type="GO" id="GO:0051539">
    <property type="term" value="F:4 iron, 4 sulfur cluster binding"/>
    <property type="evidence" value="ECO:0007669"/>
    <property type="project" value="UniProtKB-UniRule"/>
</dbReference>
<evidence type="ECO:0000313" key="16">
    <source>
        <dbReference type="EMBL" id="SDC70886.1"/>
    </source>
</evidence>
<keyword evidence="17" id="KW-1185">Reference proteome</keyword>
<dbReference type="SMART" id="SM00478">
    <property type="entry name" value="ENDO3c"/>
    <property type="match status" value="1"/>
</dbReference>
<name>A0A1G6NUG6_9BURK</name>
<dbReference type="Gene3D" id="1.10.1670.10">
    <property type="entry name" value="Helix-hairpin-Helix base-excision DNA repair enzymes (C-terminal)"/>
    <property type="match status" value="1"/>
</dbReference>
<dbReference type="PROSITE" id="PS00764">
    <property type="entry name" value="ENDONUCLEASE_III_1"/>
    <property type="match status" value="1"/>
</dbReference>
<dbReference type="STRING" id="187868.SAMN05192589_10343"/>
<dbReference type="NCBIfam" id="TIGR01084">
    <property type="entry name" value="mutY"/>
    <property type="match status" value="1"/>
</dbReference>
<evidence type="ECO:0000256" key="11">
    <source>
        <dbReference type="ARBA" id="ARBA00023014"/>
    </source>
</evidence>
<dbReference type="CDD" id="cd03431">
    <property type="entry name" value="NUDIX_DNA_Glycosylase_C-MutY"/>
    <property type="match status" value="1"/>
</dbReference>